<feature type="binding site" evidence="9">
    <location>
        <position position="116"/>
    </location>
    <ligand>
        <name>5-phospho-alpha-D-ribose 1-diphosphate</name>
        <dbReference type="ChEBI" id="CHEBI:58017"/>
    </ligand>
</feature>
<proteinExistence type="inferred from homology"/>
<dbReference type="InterPro" id="IPR036320">
    <property type="entry name" value="Glycosyl_Trfase_fam3_N_dom_sf"/>
</dbReference>
<dbReference type="UniPathway" id="UPA00035">
    <property type="reaction ID" value="UER00041"/>
</dbReference>
<dbReference type="PANTHER" id="PTHR43285:SF2">
    <property type="entry name" value="ANTHRANILATE PHOSPHORIBOSYLTRANSFERASE"/>
    <property type="match status" value="1"/>
</dbReference>
<dbReference type="GO" id="GO:0004048">
    <property type="term" value="F:anthranilate phosphoribosyltransferase activity"/>
    <property type="evidence" value="ECO:0007669"/>
    <property type="project" value="UniProtKB-UniRule"/>
</dbReference>
<feature type="binding site" evidence="9">
    <location>
        <begin position="104"/>
        <end position="112"/>
    </location>
    <ligand>
        <name>5-phospho-alpha-D-ribose 1-diphosphate</name>
        <dbReference type="ChEBI" id="CHEBI:58017"/>
    </ligand>
</feature>
<feature type="binding site" evidence="9">
    <location>
        <position position="222"/>
    </location>
    <ligand>
        <name>Mg(2+)</name>
        <dbReference type="ChEBI" id="CHEBI:18420"/>
        <label>2</label>
    </ligand>
</feature>
<dbReference type="AlphaFoldDB" id="A0A4Y9ET45"/>
<keyword evidence="5 9" id="KW-0822">Tryptophan biosynthesis</keyword>
<feature type="binding site" evidence="9">
    <location>
        <position position="76"/>
    </location>
    <ligand>
        <name>anthranilate</name>
        <dbReference type="ChEBI" id="CHEBI:16567"/>
        <label>1</label>
    </ligand>
</feature>
<feature type="domain" description="Glycosyl transferase family 3" evidence="10">
    <location>
        <begin position="71"/>
        <end position="319"/>
    </location>
</feature>
<keyword evidence="13" id="KW-1185">Reference proteome</keyword>
<comment type="caution">
    <text evidence="12">The sequence shown here is derived from an EMBL/GenBank/DDBJ whole genome shotgun (WGS) entry which is preliminary data.</text>
</comment>
<evidence type="ECO:0000256" key="1">
    <source>
        <dbReference type="ARBA" id="ARBA00004907"/>
    </source>
</evidence>
<comment type="pathway">
    <text evidence="1 9">Amino-acid biosynthesis; L-tryptophan biosynthesis; L-tryptophan from chorismate: step 2/5.</text>
</comment>
<dbReference type="PANTHER" id="PTHR43285">
    <property type="entry name" value="ANTHRANILATE PHOSPHORIBOSYLTRANSFERASE"/>
    <property type="match status" value="1"/>
</dbReference>
<keyword evidence="4 9" id="KW-0808">Transferase</keyword>
<comment type="catalytic activity">
    <reaction evidence="7 9">
        <text>N-(5-phospho-beta-D-ribosyl)anthranilate + diphosphate = 5-phospho-alpha-D-ribose 1-diphosphate + anthranilate</text>
        <dbReference type="Rhea" id="RHEA:11768"/>
        <dbReference type="ChEBI" id="CHEBI:16567"/>
        <dbReference type="ChEBI" id="CHEBI:18277"/>
        <dbReference type="ChEBI" id="CHEBI:33019"/>
        <dbReference type="ChEBI" id="CHEBI:58017"/>
        <dbReference type="EC" id="2.4.2.18"/>
    </reaction>
</comment>
<dbReference type="InterPro" id="IPR017459">
    <property type="entry name" value="Glycosyl_Trfase_fam3_N_dom"/>
</dbReference>
<dbReference type="EMBL" id="SIHO01000001">
    <property type="protein sequence ID" value="TFU06642.1"/>
    <property type="molecule type" value="Genomic_DNA"/>
</dbReference>
<dbReference type="GO" id="GO:0000162">
    <property type="term" value="P:L-tryptophan biosynthetic process"/>
    <property type="evidence" value="ECO:0007669"/>
    <property type="project" value="UniProtKB-UniRule"/>
</dbReference>
<evidence type="ECO:0000313" key="12">
    <source>
        <dbReference type="EMBL" id="TFU06642.1"/>
    </source>
</evidence>
<protein>
    <recommendedName>
        <fullName evidence="9">Anthranilate phosphoribosyltransferase</fullName>
        <ecNumber evidence="9">2.4.2.18</ecNumber>
    </recommendedName>
</protein>
<keyword evidence="3 9" id="KW-0328">Glycosyltransferase</keyword>
<name>A0A4Y9ET45_9SPHN</name>
<evidence type="ECO:0000256" key="2">
    <source>
        <dbReference type="ARBA" id="ARBA00022605"/>
    </source>
</evidence>
<feature type="binding site" evidence="9">
    <location>
        <position position="76"/>
    </location>
    <ligand>
        <name>5-phospho-alpha-D-ribose 1-diphosphate</name>
        <dbReference type="ChEBI" id="CHEBI:58017"/>
    </ligand>
</feature>
<organism evidence="12 13">
    <name type="scientific">Glacieibacterium arshaanense</name>
    <dbReference type="NCBI Taxonomy" id="2511025"/>
    <lineage>
        <taxon>Bacteria</taxon>
        <taxon>Pseudomonadati</taxon>
        <taxon>Pseudomonadota</taxon>
        <taxon>Alphaproteobacteria</taxon>
        <taxon>Sphingomonadales</taxon>
        <taxon>Sphingosinicellaceae</taxon>
        <taxon>Glacieibacterium</taxon>
    </lineage>
</organism>
<dbReference type="SUPFAM" id="SSF52418">
    <property type="entry name" value="Nucleoside phosphorylase/phosphoribosyltransferase catalytic domain"/>
    <property type="match status" value="1"/>
</dbReference>
<feature type="binding site" evidence="9">
    <location>
        <begin position="79"/>
        <end position="80"/>
    </location>
    <ligand>
        <name>5-phospho-alpha-D-ribose 1-diphosphate</name>
        <dbReference type="ChEBI" id="CHEBI:58017"/>
    </ligand>
</feature>
<comment type="subunit">
    <text evidence="9">Homodimer.</text>
</comment>
<keyword evidence="6 9" id="KW-0057">Aromatic amino acid biosynthesis</keyword>
<evidence type="ECO:0000256" key="9">
    <source>
        <dbReference type="HAMAP-Rule" id="MF_00211"/>
    </source>
</evidence>
<evidence type="ECO:0000256" key="4">
    <source>
        <dbReference type="ARBA" id="ARBA00022679"/>
    </source>
</evidence>
<feature type="binding site" evidence="9">
    <location>
        <position position="107"/>
    </location>
    <ligand>
        <name>anthranilate</name>
        <dbReference type="ChEBI" id="CHEBI:16567"/>
        <label>1</label>
    </ligand>
</feature>
<dbReference type="HAMAP" id="MF_00211">
    <property type="entry name" value="TrpD"/>
    <property type="match status" value="1"/>
</dbReference>
<evidence type="ECO:0000256" key="6">
    <source>
        <dbReference type="ARBA" id="ARBA00023141"/>
    </source>
</evidence>
<feature type="binding site" evidence="9">
    <location>
        <position position="88"/>
    </location>
    <ligand>
        <name>Mg(2+)</name>
        <dbReference type="ChEBI" id="CHEBI:18420"/>
        <label>1</label>
    </ligand>
</feature>
<feature type="binding site" evidence="9">
    <location>
        <position position="222"/>
    </location>
    <ligand>
        <name>Mg(2+)</name>
        <dbReference type="ChEBI" id="CHEBI:18420"/>
        <label>1</label>
    </ligand>
</feature>
<dbReference type="InterPro" id="IPR035902">
    <property type="entry name" value="Nuc_phospho_transferase"/>
</dbReference>
<dbReference type="Gene3D" id="1.20.970.10">
    <property type="entry name" value="Transferase, Pyrimidine Nucleoside Phosphorylase, Chain C"/>
    <property type="match status" value="1"/>
</dbReference>
<comment type="similarity">
    <text evidence="9">Belongs to the anthranilate phosphoribosyltransferase family.</text>
</comment>
<comment type="cofactor">
    <cofactor evidence="9">
        <name>Mg(2+)</name>
        <dbReference type="ChEBI" id="CHEBI:18420"/>
    </cofactor>
    <text evidence="9">Binds 2 magnesium ions per monomer.</text>
</comment>
<feature type="binding site" evidence="9">
    <location>
        <begin position="86"/>
        <end position="89"/>
    </location>
    <ligand>
        <name>5-phospho-alpha-D-ribose 1-diphosphate</name>
        <dbReference type="ChEBI" id="CHEBI:58017"/>
    </ligand>
</feature>
<comment type="caution">
    <text evidence="9">Lacks conserved residue(s) required for the propagation of feature annotation.</text>
</comment>
<gene>
    <name evidence="9 12" type="primary">trpD</name>
    <name evidence="12" type="ORF">EUV02_04260</name>
</gene>
<reference evidence="12 13" key="1">
    <citation type="submission" date="2019-02" db="EMBL/GenBank/DDBJ databases">
        <title>Polymorphobacter sp. isolated from the lake at the Tibet of China.</title>
        <authorList>
            <person name="Li A."/>
        </authorList>
    </citation>
    <scope>NUCLEOTIDE SEQUENCE [LARGE SCALE GENOMIC DNA]</scope>
    <source>
        <strain evidence="12 13">DJ1R-1</strain>
    </source>
</reference>
<sequence length="330" mass="33302">MPTLLPNARAPLDAATARAAFTAIMDGAIPDATLADFLVTLADRGETVTEVAAAAAVLRDRATTITAPAGAIDVVGTGGDGKHTLNVSTAVAIVVAACGVPVAKHGNRAASSRSGAADVLAELGVPVALEAGAVARCLDTLGITFLHAARHHGAMARVAGVRKALGRRTIFNLLGPLANPAGVSFQLIGVADPRWLRPFAEVLRELGTKRAMIVHGSDGIDELTVTGPSQIALLDNGHISEATVTPADAGLETYIAAELTGGEPAQNAAALLALVDGTPGAYRDIVLLNAAGALIVAGRASDWAAGAAQAAHAIDSGAARALLDRWKAFQ</sequence>
<keyword evidence="9" id="KW-0479">Metal-binding</keyword>
<feature type="binding site" evidence="9">
    <location>
        <position position="84"/>
    </location>
    <ligand>
        <name>5-phospho-alpha-D-ribose 1-diphosphate</name>
        <dbReference type="ChEBI" id="CHEBI:58017"/>
    </ligand>
</feature>
<dbReference type="EC" id="2.4.2.18" evidence="9"/>
<dbReference type="OrthoDB" id="9806430at2"/>
<evidence type="ECO:0000256" key="8">
    <source>
        <dbReference type="ARBA" id="ARBA00061188"/>
    </source>
</evidence>
<dbReference type="Pfam" id="PF02885">
    <property type="entry name" value="Glycos_trans_3N"/>
    <property type="match status" value="1"/>
</dbReference>
<evidence type="ECO:0000256" key="7">
    <source>
        <dbReference type="ARBA" id="ARBA00052328"/>
    </source>
</evidence>
<accession>A0A4Y9ET45</accession>
<dbReference type="FunFam" id="3.40.1030.10:FF:000002">
    <property type="entry name" value="Anthranilate phosphoribosyltransferase"/>
    <property type="match status" value="1"/>
</dbReference>
<evidence type="ECO:0000259" key="11">
    <source>
        <dbReference type="Pfam" id="PF02885"/>
    </source>
</evidence>
<dbReference type="InterPro" id="IPR000312">
    <property type="entry name" value="Glycosyl_Trfase_fam3"/>
</dbReference>
<evidence type="ECO:0000259" key="10">
    <source>
        <dbReference type="Pfam" id="PF00591"/>
    </source>
</evidence>
<keyword evidence="9" id="KW-0460">Magnesium</keyword>
<feature type="binding site" evidence="9">
    <location>
        <position position="162"/>
    </location>
    <ligand>
        <name>anthranilate</name>
        <dbReference type="ChEBI" id="CHEBI:16567"/>
        <label>2</label>
    </ligand>
</feature>
<dbReference type="Gene3D" id="3.40.1030.10">
    <property type="entry name" value="Nucleoside phosphorylase/phosphoribosyltransferase catalytic domain"/>
    <property type="match status" value="1"/>
</dbReference>
<dbReference type="NCBIfam" id="TIGR01245">
    <property type="entry name" value="trpD"/>
    <property type="match status" value="1"/>
</dbReference>
<dbReference type="InterPro" id="IPR005940">
    <property type="entry name" value="Anthranilate_Pribosyl_Tfrase"/>
</dbReference>
<keyword evidence="2 9" id="KW-0028">Amino-acid biosynthesis</keyword>
<dbReference type="GO" id="GO:0005829">
    <property type="term" value="C:cytosol"/>
    <property type="evidence" value="ECO:0007669"/>
    <property type="project" value="TreeGrafter"/>
</dbReference>
<dbReference type="GO" id="GO:0000287">
    <property type="term" value="F:magnesium ion binding"/>
    <property type="evidence" value="ECO:0007669"/>
    <property type="project" value="UniProtKB-UniRule"/>
</dbReference>
<comment type="function">
    <text evidence="9">Catalyzes the transfer of the phosphoribosyl group of 5-phosphorylribose-1-pyrophosphate (PRPP) to anthranilate to yield N-(5'-phosphoribosyl)-anthranilate (PRA).</text>
</comment>
<evidence type="ECO:0000256" key="5">
    <source>
        <dbReference type="ARBA" id="ARBA00022822"/>
    </source>
</evidence>
<dbReference type="Proteomes" id="UP000297737">
    <property type="component" value="Unassembled WGS sequence"/>
</dbReference>
<dbReference type="SUPFAM" id="SSF47648">
    <property type="entry name" value="Nucleoside phosphorylase/phosphoribosyltransferase N-terminal domain"/>
    <property type="match status" value="1"/>
</dbReference>
<evidence type="ECO:0000256" key="3">
    <source>
        <dbReference type="ARBA" id="ARBA00022676"/>
    </source>
</evidence>
<comment type="similarity">
    <text evidence="8">In the C-terminal section; belongs to the anthranilate phosphoribosyltransferase family.</text>
</comment>
<dbReference type="Pfam" id="PF00591">
    <property type="entry name" value="Glycos_transf_3"/>
    <property type="match status" value="1"/>
</dbReference>
<evidence type="ECO:0000313" key="13">
    <source>
        <dbReference type="Proteomes" id="UP000297737"/>
    </source>
</evidence>
<feature type="domain" description="Glycosyl transferase family 3 N-terminal" evidence="11">
    <location>
        <begin position="11"/>
        <end position="62"/>
    </location>
</feature>
<feature type="binding site" evidence="9">
    <location>
        <position position="221"/>
    </location>
    <ligand>
        <name>Mg(2+)</name>
        <dbReference type="ChEBI" id="CHEBI:18420"/>
        <label>2</label>
    </ligand>
</feature>